<dbReference type="Pfam" id="PF03773">
    <property type="entry name" value="ArsP_1"/>
    <property type="match status" value="1"/>
</dbReference>
<evidence type="ECO:0000256" key="7">
    <source>
        <dbReference type="SAM" id="MobiDB-lite"/>
    </source>
</evidence>
<sequence length="357" mass="36981">MTGPDGGGADTTTTRPGSGPSGGLARRGRSGYRPGSLEMLGAVLLLGVLLKGPLERLLDRPVLQTWSTVFVAVIVQATPFLVLGVIVSGAIAAFVPARVFQKLLPKRPALAVPVAGAAGIALPGCECGSVPIANRLIDRGVPASAALAFLLSAPAVNPIVLVATAIAFPTEPSMVWARLVAGLATALIVGWIWQRIGKPQWLVPRRALELDGTDRPATAAGRWRLFVGTMLGDFAQAAGFLVIGAAAAATFNVLARRWMDEHIASSILLSILLMAALAFILALCSEADAFVAAAFSTIPMVGKLVFLTVGPAVDVKLVAMQAGTFGKRFAVRFAPLTFVVAVVVGTATGLLFWGGWS</sequence>
<feature type="transmembrane region" description="Helical" evidence="8">
    <location>
        <begin position="289"/>
        <end position="313"/>
    </location>
</feature>
<dbReference type="InterPro" id="IPR005524">
    <property type="entry name" value="DUF318"/>
</dbReference>
<evidence type="ECO:0000256" key="3">
    <source>
        <dbReference type="ARBA" id="ARBA00022475"/>
    </source>
</evidence>
<evidence type="ECO:0000256" key="2">
    <source>
        <dbReference type="ARBA" id="ARBA00006386"/>
    </source>
</evidence>
<feature type="transmembrane region" description="Helical" evidence="8">
    <location>
        <begin position="234"/>
        <end position="255"/>
    </location>
</feature>
<dbReference type="PANTHER" id="PTHR34184:SF4">
    <property type="entry name" value="UPF0718 PROTEIN YCGR"/>
    <property type="match status" value="1"/>
</dbReference>
<evidence type="ECO:0000313" key="10">
    <source>
        <dbReference type="Proteomes" id="UP000663792"/>
    </source>
</evidence>
<organism evidence="9 10">
    <name type="scientific">Nakamurella leprariae</name>
    <dbReference type="NCBI Taxonomy" id="2803911"/>
    <lineage>
        <taxon>Bacteria</taxon>
        <taxon>Bacillati</taxon>
        <taxon>Actinomycetota</taxon>
        <taxon>Actinomycetes</taxon>
        <taxon>Nakamurellales</taxon>
        <taxon>Nakamurellaceae</taxon>
        <taxon>Nakamurella</taxon>
    </lineage>
</organism>
<feature type="region of interest" description="Disordered" evidence="7">
    <location>
        <begin position="1"/>
        <end position="28"/>
    </location>
</feature>
<accession>A0A939BYJ2</accession>
<proteinExistence type="inferred from homology"/>
<evidence type="ECO:0000256" key="8">
    <source>
        <dbReference type="SAM" id="Phobius"/>
    </source>
</evidence>
<dbReference type="Proteomes" id="UP000663792">
    <property type="component" value="Unassembled WGS sequence"/>
</dbReference>
<keyword evidence="4 8" id="KW-0812">Transmembrane</keyword>
<comment type="subcellular location">
    <subcellularLocation>
        <location evidence="1">Cell membrane</location>
        <topology evidence="1">Multi-pass membrane protein</topology>
    </subcellularLocation>
</comment>
<comment type="similarity">
    <text evidence="2">Belongs to the UPF0718 family.</text>
</comment>
<evidence type="ECO:0000313" key="9">
    <source>
        <dbReference type="EMBL" id="MBM9467140.1"/>
    </source>
</evidence>
<dbReference type="InterPro" id="IPR052923">
    <property type="entry name" value="UPF0718"/>
</dbReference>
<keyword evidence="5 8" id="KW-1133">Transmembrane helix</keyword>
<keyword evidence="6 8" id="KW-0472">Membrane</keyword>
<feature type="transmembrane region" description="Helical" evidence="8">
    <location>
        <begin position="175"/>
        <end position="193"/>
    </location>
</feature>
<dbReference type="PANTHER" id="PTHR34184">
    <property type="entry name" value="UPF0718 PROTEIN YCGR"/>
    <property type="match status" value="1"/>
</dbReference>
<keyword evidence="3" id="KW-1003">Cell membrane</keyword>
<feature type="transmembrane region" description="Helical" evidence="8">
    <location>
        <begin position="109"/>
        <end position="133"/>
    </location>
</feature>
<feature type="transmembrane region" description="Helical" evidence="8">
    <location>
        <begin position="333"/>
        <end position="356"/>
    </location>
</feature>
<gene>
    <name evidence="9" type="ORF">JL106_07565</name>
</gene>
<protein>
    <submittedName>
        <fullName evidence="9">Permease</fullName>
    </submittedName>
</protein>
<feature type="transmembrane region" description="Helical" evidence="8">
    <location>
        <begin position="145"/>
        <end position="168"/>
    </location>
</feature>
<dbReference type="GO" id="GO:0005886">
    <property type="term" value="C:plasma membrane"/>
    <property type="evidence" value="ECO:0007669"/>
    <property type="project" value="UniProtKB-SubCell"/>
</dbReference>
<reference evidence="9" key="1">
    <citation type="submission" date="2021-01" db="EMBL/GenBank/DDBJ databases">
        <title>YIM 132084 draft genome.</title>
        <authorList>
            <person name="An D."/>
        </authorList>
    </citation>
    <scope>NUCLEOTIDE SEQUENCE</scope>
    <source>
        <strain evidence="9">YIM 132084</strain>
    </source>
</reference>
<feature type="transmembrane region" description="Helical" evidence="8">
    <location>
        <begin position="66"/>
        <end position="97"/>
    </location>
</feature>
<evidence type="ECO:0000256" key="4">
    <source>
        <dbReference type="ARBA" id="ARBA00022692"/>
    </source>
</evidence>
<keyword evidence="10" id="KW-1185">Reference proteome</keyword>
<dbReference type="EMBL" id="JAERWK010000010">
    <property type="protein sequence ID" value="MBM9467140.1"/>
    <property type="molecule type" value="Genomic_DNA"/>
</dbReference>
<dbReference type="AlphaFoldDB" id="A0A939BYJ2"/>
<comment type="caution">
    <text evidence="9">The sequence shown here is derived from an EMBL/GenBank/DDBJ whole genome shotgun (WGS) entry which is preliminary data.</text>
</comment>
<evidence type="ECO:0000256" key="6">
    <source>
        <dbReference type="ARBA" id="ARBA00023136"/>
    </source>
</evidence>
<dbReference type="RefSeq" id="WP_205260106.1">
    <property type="nucleotide sequence ID" value="NZ_JAERWK010000010.1"/>
</dbReference>
<feature type="transmembrane region" description="Helical" evidence="8">
    <location>
        <begin position="262"/>
        <end position="283"/>
    </location>
</feature>
<evidence type="ECO:0000256" key="1">
    <source>
        <dbReference type="ARBA" id="ARBA00004651"/>
    </source>
</evidence>
<evidence type="ECO:0000256" key="5">
    <source>
        <dbReference type="ARBA" id="ARBA00022989"/>
    </source>
</evidence>
<name>A0A939BYJ2_9ACTN</name>